<keyword evidence="1" id="KW-0732">Signal</keyword>
<proteinExistence type="predicted"/>
<sequence>MKLTSTLLAAATTLLAPSVSANSYTLCCCTKLTYPQDSMDFRIFYDPRSRDLNIPSKQCDRAATKTIVDIMHGHFAFTTHFWYAQKNVPRYRGDSYIYATAIDGDDNLIGQKEMEGWCAKQKAQRYCWSPGPEDLYDYKGAKLKGTP</sequence>
<comment type="caution">
    <text evidence="2">The sequence shown here is derived from an EMBL/GenBank/DDBJ whole genome shotgun (WGS) entry which is preliminary data.</text>
</comment>
<dbReference type="Proteomes" id="UP000433883">
    <property type="component" value="Unassembled WGS sequence"/>
</dbReference>
<reference evidence="2 3" key="1">
    <citation type="submission" date="2019-11" db="EMBL/GenBank/DDBJ databases">
        <title>Venturia inaequalis Genome Resource.</title>
        <authorList>
            <person name="Lichtner F.J."/>
        </authorList>
    </citation>
    <scope>NUCLEOTIDE SEQUENCE [LARGE SCALE GENOMIC DNA]</scope>
    <source>
        <strain evidence="2">Bline_iso_100314</strain>
    </source>
</reference>
<evidence type="ECO:0000313" key="2">
    <source>
        <dbReference type="EMBL" id="KAE9981115.1"/>
    </source>
</evidence>
<protein>
    <submittedName>
        <fullName evidence="2">Uncharacterized protein</fullName>
    </submittedName>
</protein>
<gene>
    <name evidence="2" type="ORF">BLS_007782</name>
</gene>
<organism evidence="2 3">
    <name type="scientific">Venturia inaequalis</name>
    <name type="common">Apple scab fungus</name>
    <dbReference type="NCBI Taxonomy" id="5025"/>
    <lineage>
        <taxon>Eukaryota</taxon>
        <taxon>Fungi</taxon>
        <taxon>Dikarya</taxon>
        <taxon>Ascomycota</taxon>
        <taxon>Pezizomycotina</taxon>
        <taxon>Dothideomycetes</taxon>
        <taxon>Pleosporomycetidae</taxon>
        <taxon>Venturiales</taxon>
        <taxon>Venturiaceae</taxon>
        <taxon>Venturia</taxon>
    </lineage>
</organism>
<dbReference type="AlphaFoldDB" id="A0A8H3Z0I7"/>
<evidence type="ECO:0000256" key="1">
    <source>
        <dbReference type="SAM" id="SignalP"/>
    </source>
</evidence>
<accession>A0A8H3Z0I7</accession>
<dbReference type="EMBL" id="WNWQ01000063">
    <property type="protein sequence ID" value="KAE9981115.1"/>
    <property type="molecule type" value="Genomic_DNA"/>
</dbReference>
<feature type="chain" id="PRO_5034307879" evidence="1">
    <location>
        <begin position="22"/>
        <end position="147"/>
    </location>
</feature>
<name>A0A8H3Z0I7_VENIN</name>
<feature type="signal peptide" evidence="1">
    <location>
        <begin position="1"/>
        <end position="21"/>
    </location>
</feature>
<evidence type="ECO:0000313" key="3">
    <source>
        <dbReference type="Proteomes" id="UP000433883"/>
    </source>
</evidence>